<reference evidence="2" key="1">
    <citation type="submission" date="2022-09" db="EMBL/GenBank/DDBJ databases">
        <title>Intensive care unit water sources are persistently colonized with multi-drug resistant bacteria and are the site of extensive horizontal gene transfer of antibiotic resistance genes.</title>
        <authorList>
            <person name="Diorio-Toth L."/>
        </authorList>
    </citation>
    <scope>NUCLEOTIDE SEQUENCE</scope>
    <source>
        <strain evidence="2">GD03990</strain>
    </source>
</reference>
<dbReference type="EMBL" id="JAOBYN010000013">
    <property type="protein sequence ID" value="MDH1055995.1"/>
    <property type="molecule type" value="Genomic_DNA"/>
</dbReference>
<organism evidence="2 3">
    <name type="scientific">Aquipseudomonas alcaligenes</name>
    <name type="common">Pseudomonas alcaligenes</name>
    <dbReference type="NCBI Taxonomy" id="43263"/>
    <lineage>
        <taxon>Bacteria</taxon>
        <taxon>Pseudomonadati</taxon>
        <taxon>Pseudomonadota</taxon>
        <taxon>Gammaproteobacteria</taxon>
        <taxon>Pseudomonadales</taxon>
        <taxon>Pseudomonadaceae</taxon>
        <taxon>Aquipseudomonas</taxon>
    </lineage>
</organism>
<dbReference type="RefSeq" id="WP_280054507.1">
    <property type="nucleotide sequence ID" value="NZ_JAOBYN010000013.1"/>
</dbReference>
<accession>A0AA42SRC6</accession>
<gene>
    <name evidence="2" type="ORF">N5C05_14650</name>
</gene>
<protein>
    <submittedName>
        <fullName evidence="2">Uncharacterized protein</fullName>
    </submittedName>
</protein>
<name>A0AA42SRC6_AQUAC</name>
<evidence type="ECO:0000313" key="3">
    <source>
        <dbReference type="Proteomes" id="UP001158730"/>
    </source>
</evidence>
<sequence length="68" mass="7294">MKLILRKLTYGISAAARRGTLICGLAAFSMLVTGGALAAGTGKVKKNPNYPQIEFPQQFNAKGELLQR</sequence>
<keyword evidence="1" id="KW-0732">Signal</keyword>
<feature type="chain" id="PRO_5041440246" evidence="1">
    <location>
        <begin position="39"/>
        <end position="68"/>
    </location>
</feature>
<dbReference type="Proteomes" id="UP001158730">
    <property type="component" value="Unassembled WGS sequence"/>
</dbReference>
<dbReference type="AlphaFoldDB" id="A0AA42SRC6"/>
<proteinExistence type="predicted"/>
<feature type="signal peptide" evidence="1">
    <location>
        <begin position="1"/>
        <end position="38"/>
    </location>
</feature>
<evidence type="ECO:0000256" key="1">
    <source>
        <dbReference type="SAM" id="SignalP"/>
    </source>
</evidence>
<comment type="caution">
    <text evidence="2">The sequence shown here is derived from an EMBL/GenBank/DDBJ whole genome shotgun (WGS) entry which is preliminary data.</text>
</comment>
<evidence type="ECO:0000313" key="2">
    <source>
        <dbReference type="EMBL" id="MDH1055995.1"/>
    </source>
</evidence>